<evidence type="ECO:0000313" key="1">
    <source>
        <dbReference type="EMBL" id="MBX71323.1"/>
    </source>
</evidence>
<organism evidence="1">
    <name type="scientific">Rhizophora mucronata</name>
    <name type="common">Asiatic mangrove</name>
    <dbReference type="NCBI Taxonomy" id="61149"/>
    <lineage>
        <taxon>Eukaryota</taxon>
        <taxon>Viridiplantae</taxon>
        <taxon>Streptophyta</taxon>
        <taxon>Embryophyta</taxon>
        <taxon>Tracheophyta</taxon>
        <taxon>Spermatophyta</taxon>
        <taxon>Magnoliopsida</taxon>
        <taxon>eudicotyledons</taxon>
        <taxon>Gunneridae</taxon>
        <taxon>Pentapetalae</taxon>
        <taxon>rosids</taxon>
        <taxon>fabids</taxon>
        <taxon>Malpighiales</taxon>
        <taxon>Rhizophoraceae</taxon>
        <taxon>Rhizophora</taxon>
    </lineage>
</organism>
<reference evidence="1" key="1">
    <citation type="submission" date="2018-02" db="EMBL/GenBank/DDBJ databases">
        <title>Rhizophora mucronata_Transcriptome.</title>
        <authorList>
            <person name="Meera S.P."/>
            <person name="Sreeshan A."/>
            <person name="Augustine A."/>
        </authorList>
    </citation>
    <scope>NUCLEOTIDE SEQUENCE</scope>
    <source>
        <tissue evidence="1">Leaf</tissue>
    </source>
</reference>
<dbReference type="AlphaFoldDB" id="A0A2P2QWG5"/>
<dbReference type="EMBL" id="GGEC01090839">
    <property type="protein sequence ID" value="MBX71323.1"/>
    <property type="molecule type" value="Transcribed_RNA"/>
</dbReference>
<protein>
    <submittedName>
        <fullName evidence="1">Uncharacterized protein</fullName>
    </submittedName>
</protein>
<name>A0A2P2QWG5_RHIMU</name>
<proteinExistence type="predicted"/>
<sequence>MVTAKTIPHHQHRFHFKYWTMKTRRKGILCIYNQQQKEEPLCKSKIPLL</sequence>
<accession>A0A2P2QWG5</accession>